<sequence length="46" mass="5166">LFNSGDCERSDEDDCERSEEGDCEREFFLLISGDGDAVLSDDKISF</sequence>
<accession>A0A8S3E8J0</accession>
<dbReference type="Proteomes" id="UP000676336">
    <property type="component" value="Unassembled WGS sequence"/>
</dbReference>
<comment type="caution">
    <text evidence="1">The sequence shown here is derived from an EMBL/GenBank/DDBJ whole genome shotgun (WGS) entry which is preliminary data.</text>
</comment>
<name>A0A8S3E8J0_9BILA</name>
<feature type="non-terminal residue" evidence="1">
    <location>
        <position position="1"/>
    </location>
</feature>
<dbReference type="AlphaFoldDB" id="A0A8S3E8J0"/>
<organism evidence="1 2">
    <name type="scientific">Rotaria magnacalcarata</name>
    <dbReference type="NCBI Taxonomy" id="392030"/>
    <lineage>
        <taxon>Eukaryota</taxon>
        <taxon>Metazoa</taxon>
        <taxon>Spiralia</taxon>
        <taxon>Gnathifera</taxon>
        <taxon>Rotifera</taxon>
        <taxon>Eurotatoria</taxon>
        <taxon>Bdelloidea</taxon>
        <taxon>Philodinida</taxon>
        <taxon>Philodinidae</taxon>
        <taxon>Rotaria</taxon>
    </lineage>
</organism>
<proteinExistence type="predicted"/>
<gene>
    <name evidence="1" type="ORF">SMN809_LOCUS59225</name>
</gene>
<evidence type="ECO:0000313" key="1">
    <source>
        <dbReference type="EMBL" id="CAF5051558.1"/>
    </source>
</evidence>
<protein>
    <submittedName>
        <fullName evidence="1">Uncharacterized protein</fullName>
    </submittedName>
</protein>
<evidence type="ECO:0000313" key="2">
    <source>
        <dbReference type="Proteomes" id="UP000676336"/>
    </source>
</evidence>
<dbReference type="EMBL" id="CAJOBI010225308">
    <property type="protein sequence ID" value="CAF5051558.1"/>
    <property type="molecule type" value="Genomic_DNA"/>
</dbReference>
<reference evidence="1" key="1">
    <citation type="submission" date="2021-02" db="EMBL/GenBank/DDBJ databases">
        <authorList>
            <person name="Nowell W R."/>
        </authorList>
    </citation>
    <scope>NUCLEOTIDE SEQUENCE</scope>
</reference>